<reference evidence="1 2" key="1">
    <citation type="submission" date="2013-09" db="EMBL/GenBank/DDBJ databases">
        <title>High correlation between genotypes and phenotypes of environmental bacteria Comamonas testosteroni strains.</title>
        <authorList>
            <person name="Liu L."/>
            <person name="Zhu W."/>
            <person name="Xia X."/>
            <person name="Xu B."/>
            <person name="Luo M."/>
            <person name="Wang G."/>
        </authorList>
    </citation>
    <scope>NUCLEOTIDE SEQUENCE [LARGE SCALE GENOMIC DNA]</scope>
    <source>
        <strain evidence="1 2">JL40</strain>
    </source>
</reference>
<dbReference type="AlphaFoldDB" id="A0A096F961"/>
<organism evidence="1 2">
    <name type="scientific">Comamonas testosteroni</name>
    <name type="common">Pseudomonas testosteroni</name>
    <dbReference type="NCBI Taxonomy" id="285"/>
    <lineage>
        <taxon>Bacteria</taxon>
        <taxon>Pseudomonadati</taxon>
        <taxon>Pseudomonadota</taxon>
        <taxon>Betaproteobacteria</taxon>
        <taxon>Burkholderiales</taxon>
        <taxon>Comamonadaceae</taxon>
        <taxon>Comamonas</taxon>
    </lineage>
</organism>
<dbReference type="SUPFAM" id="SSF51126">
    <property type="entry name" value="Pectin lyase-like"/>
    <property type="match status" value="1"/>
</dbReference>
<dbReference type="EMBL" id="AWOR01000069">
    <property type="protein sequence ID" value="KGH26263.1"/>
    <property type="molecule type" value="Genomic_DNA"/>
</dbReference>
<dbReference type="RefSeq" id="WP_034374284.1">
    <property type="nucleotide sequence ID" value="NZ_AWOR01000069.1"/>
</dbReference>
<evidence type="ECO:0000313" key="2">
    <source>
        <dbReference type="Proteomes" id="UP000029553"/>
    </source>
</evidence>
<comment type="caution">
    <text evidence="1">The sequence shown here is derived from an EMBL/GenBank/DDBJ whole genome shotgun (WGS) entry which is preliminary data.</text>
</comment>
<dbReference type="InterPro" id="IPR011050">
    <property type="entry name" value="Pectin_lyase_fold/virulence"/>
</dbReference>
<name>A0A096F961_COMTE</name>
<gene>
    <name evidence="1" type="ORF">P353_22295</name>
</gene>
<protein>
    <submittedName>
        <fullName evidence="1">Uncharacterized protein</fullName>
    </submittedName>
</protein>
<feature type="non-terminal residue" evidence="1">
    <location>
        <position position="339"/>
    </location>
</feature>
<proteinExistence type="predicted"/>
<sequence length="339" mass="35891">MPVEQQTPFNEYTGNGVTTVFAFQFQVLIATDLAVFVDGAIKANGTDYTITGVGSQQGGQVTFSAAPASGADVLLAREMVFARDTDYQTNGDLREAVLDRDFDRIWLVLQGIASSVGTALRLPFPEQAAALPSFISRRDRILGFNSVTGVPEMTSFTMTQVASAIAAAYGTGSTLDALTFLQAGFGAVPRTAQDKSRELRTPQDYGAIANGLSDDTDALNKAFVGPVTLTKGIYLGNPFAVSRLFLKGIDAEIKKLDSSGNIISLDSADNSCITDIRIRANKGGNADASGHHIAVADGKEMSFSNIDILGAEGKGAGLLFYPNAIPFQERIIVTNIRGS</sequence>
<dbReference type="Proteomes" id="UP000029553">
    <property type="component" value="Unassembled WGS sequence"/>
</dbReference>
<dbReference type="Gene3D" id="2.160.20.10">
    <property type="entry name" value="Single-stranded right-handed beta-helix, Pectin lyase-like"/>
    <property type="match status" value="1"/>
</dbReference>
<dbReference type="InterPro" id="IPR012334">
    <property type="entry name" value="Pectin_lyas_fold"/>
</dbReference>
<evidence type="ECO:0000313" key="1">
    <source>
        <dbReference type="EMBL" id="KGH26263.1"/>
    </source>
</evidence>
<accession>A0A096F961</accession>